<protein>
    <submittedName>
        <fullName evidence="1">Uncharacterized protein</fullName>
    </submittedName>
</protein>
<gene>
    <name evidence="1" type="ORF">S01H1_24475</name>
</gene>
<dbReference type="EMBL" id="BARS01014596">
    <property type="protein sequence ID" value="GAF95027.1"/>
    <property type="molecule type" value="Genomic_DNA"/>
</dbReference>
<proteinExistence type="predicted"/>
<organism evidence="1">
    <name type="scientific">marine sediment metagenome</name>
    <dbReference type="NCBI Taxonomy" id="412755"/>
    <lineage>
        <taxon>unclassified sequences</taxon>
        <taxon>metagenomes</taxon>
        <taxon>ecological metagenomes</taxon>
    </lineage>
</organism>
<accession>X0U3R6</accession>
<feature type="non-terminal residue" evidence="1">
    <location>
        <position position="1"/>
    </location>
</feature>
<comment type="caution">
    <text evidence="1">The sequence shown here is derived from an EMBL/GenBank/DDBJ whole genome shotgun (WGS) entry which is preliminary data.</text>
</comment>
<reference evidence="1" key="1">
    <citation type="journal article" date="2014" name="Front. Microbiol.">
        <title>High frequency of phylogenetically diverse reductive dehalogenase-homologous genes in deep subseafloor sedimentary metagenomes.</title>
        <authorList>
            <person name="Kawai M."/>
            <person name="Futagami T."/>
            <person name="Toyoda A."/>
            <person name="Takaki Y."/>
            <person name="Nishi S."/>
            <person name="Hori S."/>
            <person name="Arai W."/>
            <person name="Tsubouchi T."/>
            <person name="Morono Y."/>
            <person name="Uchiyama I."/>
            <person name="Ito T."/>
            <person name="Fujiyama A."/>
            <person name="Inagaki F."/>
            <person name="Takami H."/>
        </authorList>
    </citation>
    <scope>NUCLEOTIDE SEQUENCE</scope>
    <source>
        <strain evidence="1">Expedition CK06-06</strain>
    </source>
</reference>
<name>X0U3R6_9ZZZZ</name>
<feature type="non-terminal residue" evidence="1">
    <location>
        <position position="46"/>
    </location>
</feature>
<dbReference type="AlphaFoldDB" id="X0U3R6"/>
<evidence type="ECO:0000313" key="1">
    <source>
        <dbReference type="EMBL" id="GAF95027.1"/>
    </source>
</evidence>
<sequence length="46" mass="5032">YISFDFNLIEAEGAVAPFMGNAEILNVLRVKVKDMGTDNVVGDRVC</sequence>